<proteinExistence type="predicted"/>
<dbReference type="EMBL" id="LR862146">
    <property type="protein sequence ID" value="CAD1827553.1"/>
    <property type="molecule type" value="Genomic_DNA"/>
</dbReference>
<evidence type="ECO:0000313" key="2">
    <source>
        <dbReference type="EMBL" id="CAD1827553.1"/>
    </source>
</evidence>
<accession>A0A6V7P9S6</accession>
<name>A0A6V7P9S6_ANACO</name>
<dbReference type="PANTHER" id="PTHR14873">
    <property type="entry name" value="OS06G0694100 PROTEIN"/>
    <property type="match status" value="1"/>
</dbReference>
<organism evidence="2">
    <name type="scientific">Ananas comosus var. bracteatus</name>
    <name type="common">red pineapple</name>
    <dbReference type="NCBI Taxonomy" id="296719"/>
    <lineage>
        <taxon>Eukaryota</taxon>
        <taxon>Viridiplantae</taxon>
        <taxon>Streptophyta</taxon>
        <taxon>Embryophyta</taxon>
        <taxon>Tracheophyta</taxon>
        <taxon>Spermatophyta</taxon>
        <taxon>Magnoliopsida</taxon>
        <taxon>Liliopsida</taxon>
        <taxon>Poales</taxon>
        <taxon>Bromeliaceae</taxon>
        <taxon>Bromelioideae</taxon>
        <taxon>Ananas</taxon>
    </lineage>
</organism>
<dbReference type="PANTHER" id="PTHR14873:SF1">
    <property type="entry name" value="OS06G0694100 PROTEIN"/>
    <property type="match status" value="1"/>
</dbReference>
<keyword evidence="1" id="KW-0812">Transmembrane</keyword>
<gene>
    <name evidence="2" type="ORF">CB5_LOCUS10764</name>
</gene>
<dbReference type="AlphaFoldDB" id="A0A6V7P9S6"/>
<reference evidence="2" key="1">
    <citation type="submission" date="2020-07" db="EMBL/GenBank/DDBJ databases">
        <authorList>
            <person name="Lin J."/>
        </authorList>
    </citation>
    <scope>NUCLEOTIDE SEQUENCE</scope>
</reference>
<sequence>MLNEMFSHLERQPLNKDRRIAWLTVIEPILDVMQLFILAHFRRLFPLFFLWMHADDDETVFLVLERLKTVIKLTWVRKSHYTERLVGELILVYKESATRKNCEVFRHHILQLLSLLQRCKGLQFETAWNKHKNDPDLTMLISSFSHQTTETLQQE</sequence>
<keyword evidence="1" id="KW-1133">Transmembrane helix</keyword>
<protein>
    <submittedName>
        <fullName evidence="2">Uncharacterized protein</fullName>
    </submittedName>
</protein>
<keyword evidence="1" id="KW-0472">Membrane</keyword>
<evidence type="ECO:0000256" key="1">
    <source>
        <dbReference type="SAM" id="Phobius"/>
    </source>
</evidence>
<feature type="transmembrane region" description="Helical" evidence="1">
    <location>
        <begin position="20"/>
        <end position="41"/>
    </location>
</feature>